<feature type="compositionally biased region" description="Low complexity" evidence="1">
    <location>
        <begin position="44"/>
        <end position="66"/>
    </location>
</feature>
<reference evidence="5" key="1">
    <citation type="submission" date="2022-11" db="EMBL/GenBank/DDBJ databases">
        <authorList>
            <person name="Petersen C."/>
        </authorList>
    </citation>
    <scope>NUCLEOTIDE SEQUENCE</scope>
    <source>
        <strain evidence="5">IBT 30761</strain>
    </source>
</reference>
<protein>
    <recommendedName>
        <fullName evidence="4">DUF7137 domain-containing protein</fullName>
    </recommendedName>
</protein>
<dbReference type="PANTHER" id="PTHR42028">
    <property type="entry name" value="CHROMOSOME 1, WHOLE GENOME SHOTGUN SEQUENCE"/>
    <property type="match status" value="1"/>
</dbReference>
<sequence>MRFFIFSVLCSFLLLGTLTSAWPWGPDKLVARDAVYERADKTAESTATETAASTSASETETATNTKSSKDETTTGTNTETSTDTKTKSKSDKSNTKTTATSSISIDPAAGAGGISMITLRLIIHNILQNRLNSATYTLTSNMSVHETGKVVWDTNATQTIPLLTATYTLFVVDSEKELGDTAKAGYLSSQIGYSFGMYSPLPYTPLNEFKCATCNGALSDVQRQGLKFAIGMAAITIASFTWFVGGLGIFAT</sequence>
<dbReference type="AlphaFoldDB" id="A0A9W9EZ15"/>
<accession>A0A9W9EZ15</accession>
<evidence type="ECO:0000256" key="2">
    <source>
        <dbReference type="SAM" id="Phobius"/>
    </source>
</evidence>
<dbReference type="RefSeq" id="XP_056472563.1">
    <property type="nucleotide sequence ID" value="XM_056621757.1"/>
</dbReference>
<dbReference type="GeneID" id="81360736"/>
<reference evidence="5" key="2">
    <citation type="journal article" date="2023" name="IMA Fungus">
        <title>Comparative genomic study of the Penicillium genus elucidates a diverse pangenome and 15 lateral gene transfer events.</title>
        <authorList>
            <person name="Petersen C."/>
            <person name="Sorensen T."/>
            <person name="Nielsen M.R."/>
            <person name="Sondergaard T.E."/>
            <person name="Sorensen J.L."/>
            <person name="Fitzpatrick D.A."/>
            <person name="Frisvad J.C."/>
            <person name="Nielsen K.L."/>
        </authorList>
    </citation>
    <scope>NUCLEOTIDE SEQUENCE</scope>
    <source>
        <strain evidence="5">IBT 30761</strain>
    </source>
</reference>
<keyword evidence="2" id="KW-0812">Transmembrane</keyword>
<evidence type="ECO:0000313" key="5">
    <source>
        <dbReference type="EMBL" id="KAJ5090582.1"/>
    </source>
</evidence>
<feature type="transmembrane region" description="Helical" evidence="2">
    <location>
        <begin position="228"/>
        <end position="251"/>
    </location>
</feature>
<keyword evidence="2" id="KW-1133">Transmembrane helix</keyword>
<keyword evidence="3" id="KW-0732">Signal</keyword>
<feature type="domain" description="DUF7137" evidence="4">
    <location>
        <begin position="129"/>
        <end position="213"/>
    </location>
</feature>
<keyword evidence="6" id="KW-1185">Reference proteome</keyword>
<comment type="caution">
    <text evidence="5">The sequence shown here is derived from an EMBL/GenBank/DDBJ whole genome shotgun (WGS) entry which is preliminary data.</text>
</comment>
<dbReference type="PANTHER" id="PTHR42028:SF1">
    <property type="entry name" value="YALI0E30657P"/>
    <property type="match status" value="1"/>
</dbReference>
<feature type="chain" id="PRO_5040954118" description="DUF7137 domain-containing protein" evidence="3">
    <location>
        <begin position="22"/>
        <end position="252"/>
    </location>
</feature>
<dbReference type="OrthoDB" id="2435509at2759"/>
<proteinExistence type="predicted"/>
<name>A0A9W9EZ15_9EURO</name>
<keyword evidence="2" id="KW-0472">Membrane</keyword>
<dbReference type="Proteomes" id="UP001149074">
    <property type="component" value="Unassembled WGS sequence"/>
</dbReference>
<feature type="region of interest" description="Disordered" evidence="1">
    <location>
        <begin position="42"/>
        <end position="100"/>
    </location>
</feature>
<evidence type="ECO:0000259" key="4">
    <source>
        <dbReference type="Pfam" id="PF23585"/>
    </source>
</evidence>
<evidence type="ECO:0000256" key="1">
    <source>
        <dbReference type="SAM" id="MobiDB-lite"/>
    </source>
</evidence>
<dbReference type="InterPro" id="IPR055561">
    <property type="entry name" value="DUF7137"/>
</dbReference>
<dbReference type="EMBL" id="JAPQKI010000009">
    <property type="protein sequence ID" value="KAJ5090582.1"/>
    <property type="molecule type" value="Genomic_DNA"/>
</dbReference>
<feature type="compositionally biased region" description="Basic and acidic residues" evidence="1">
    <location>
        <begin position="82"/>
        <end position="94"/>
    </location>
</feature>
<dbReference type="Pfam" id="PF23585">
    <property type="entry name" value="DUF7137"/>
    <property type="match status" value="1"/>
</dbReference>
<gene>
    <name evidence="5" type="ORF">N7532_009266</name>
</gene>
<organism evidence="5 6">
    <name type="scientific">Penicillium argentinense</name>
    <dbReference type="NCBI Taxonomy" id="1131581"/>
    <lineage>
        <taxon>Eukaryota</taxon>
        <taxon>Fungi</taxon>
        <taxon>Dikarya</taxon>
        <taxon>Ascomycota</taxon>
        <taxon>Pezizomycotina</taxon>
        <taxon>Eurotiomycetes</taxon>
        <taxon>Eurotiomycetidae</taxon>
        <taxon>Eurotiales</taxon>
        <taxon>Aspergillaceae</taxon>
        <taxon>Penicillium</taxon>
    </lineage>
</organism>
<feature type="signal peptide" evidence="3">
    <location>
        <begin position="1"/>
        <end position="21"/>
    </location>
</feature>
<evidence type="ECO:0000256" key="3">
    <source>
        <dbReference type="SAM" id="SignalP"/>
    </source>
</evidence>
<evidence type="ECO:0000313" key="6">
    <source>
        <dbReference type="Proteomes" id="UP001149074"/>
    </source>
</evidence>